<dbReference type="STRING" id="493475.GARC_4753"/>
<keyword evidence="10 11" id="KW-0998">Cell outer membrane</keyword>
<reference evidence="16 17" key="1">
    <citation type="journal article" date="2017" name="Antonie Van Leeuwenhoek">
        <title>Rhizobium rhizosphaerae sp. nov., a novel species isolated from rice rhizosphere.</title>
        <authorList>
            <person name="Zhao J.J."/>
            <person name="Zhang J."/>
            <person name="Zhang R.J."/>
            <person name="Zhang C.W."/>
            <person name="Yin H.Q."/>
            <person name="Zhang X.X."/>
        </authorList>
    </citation>
    <scope>NUCLEOTIDE SEQUENCE [LARGE SCALE GENOMIC DNA]</scope>
    <source>
        <strain evidence="16 17">BSs20135</strain>
    </source>
</reference>
<evidence type="ECO:0000256" key="5">
    <source>
        <dbReference type="ARBA" id="ARBA00022692"/>
    </source>
</evidence>
<dbReference type="PANTHER" id="PTHR32552">
    <property type="entry name" value="FERRICHROME IRON RECEPTOR-RELATED"/>
    <property type="match status" value="1"/>
</dbReference>
<comment type="subcellular location">
    <subcellularLocation>
        <location evidence="1 11">Cell outer membrane</location>
        <topology evidence="1 11">Multi-pass membrane protein</topology>
    </subcellularLocation>
</comment>
<evidence type="ECO:0000256" key="13">
    <source>
        <dbReference type="SAM" id="SignalP"/>
    </source>
</evidence>
<sequence length="758" mass="82674">MIQVFKKSTVALGLIVAFSGSVSAQQSDTGTQGKELERISVTAQKRTQSVQDVPISITAFSGDMLSDMGLTETDQIGQFIPGLEISTSSGEGSQLIIFMRGAGLNDFNTNNAGPVGIYSDEVYISSPALTAFQFFDTERLEILKGPQGTLYGRNTTGGAIKFITNKPTEDFEVSGRVSVGSFNTTGVDGAISGSLTDTVKGRFAFTKNDSDGYATNLMNGKDVNGSDSLAYRGLLEFSLDNLNVLFNFHGANVDSPSTSFSLLGATLDGSTPCNTEMVLANQCVTNLGYKAPDDPFEGNYNGVQDIDLNSVGSYLQVDYDLGDLRFTSITAYDELDRFLMEETDGAPQQVFEIVYGVESDTLSQEFRVTGGSKENYWLLGAFYLSEDLQQDQTLDLFRELRAFTGGLSDPTGEVTGAPIIFGRTLNQQEIESTAIFGQATFALSDDLNLTVGARYTDESRKFDAMTRLEDEAVFGPDHYTLYNEKDLKVDSSATSYRLAVDYKLSEKMLGYASISRGYKSGGFNGGFLSLDAAEAAIQLTPYDPEYLTAYEIGFKSDSFDNRLRFNAAIFFNDFDDLQVFTLLRTETLPIVILDNASNAEVLGLEFDATALVAKGLTLSLSGAFMDSELIDFQAPIGDDYSGNQIANTPDTSISGIARYEHYLNSGAAIITQVSFAYKDDLFFSTENNPIVAQKAYTTVNARLGYEDAEGNWEVAVYVNNLTDKEYTTNVTDTVDLGGSYARTFALPRQYGVEFNFRF</sequence>
<evidence type="ECO:0000256" key="12">
    <source>
        <dbReference type="RuleBase" id="RU003357"/>
    </source>
</evidence>
<keyword evidence="8 12" id="KW-0798">TonB box</keyword>
<dbReference type="AlphaFoldDB" id="K6YCL6"/>
<feature type="domain" description="TonB-dependent receptor plug" evidence="15">
    <location>
        <begin position="50"/>
        <end position="159"/>
    </location>
</feature>
<keyword evidence="17" id="KW-1185">Reference proteome</keyword>
<dbReference type="PANTHER" id="PTHR32552:SF81">
    <property type="entry name" value="TONB-DEPENDENT OUTER MEMBRANE RECEPTOR"/>
    <property type="match status" value="1"/>
</dbReference>
<evidence type="ECO:0000256" key="4">
    <source>
        <dbReference type="ARBA" id="ARBA00022496"/>
    </source>
</evidence>
<keyword evidence="6" id="KW-0408">Iron</keyword>
<evidence type="ECO:0000256" key="11">
    <source>
        <dbReference type="PROSITE-ProRule" id="PRU01360"/>
    </source>
</evidence>
<accession>K6YCL6</accession>
<evidence type="ECO:0008006" key="18">
    <source>
        <dbReference type="Google" id="ProtNLM"/>
    </source>
</evidence>
<evidence type="ECO:0000259" key="15">
    <source>
        <dbReference type="Pfam" id="PF07715"/>
    </source>
</evidence>
<gene>
    <name evidence="16" type="ORF">GARC_4753</name>
</gene>
<dbReference type="OrthoDB" id="7051185at2"/>
<dbReference type="Pfam" id="PF07715">
    <property type="entry name" value="Plug"/>
    <property type="match status" value="1"/>
</dbReference>
<proteinExistence type="inferred from homology"/>
<dbReference type="Pfam" id="PF00593">
    <property type="entry name" value="TonB_dep_Rec_b-barrel"/>
    <property type="match status" value="1"/>
</dbReference>
<dbReference type="GO" id="GO:0006826">
    <property type="term" value="P:iron ion transport"/>
    <property type="evidence" value="ECO:0007669"/>
    <property type="project" value="UniProtKB-KW"/>
</dbReference>
<dbReference type="eggNOG" id="COG4771">
    <property type="taxonomic scope" value="Bacteria"/>
</dbReference>
<dbReference type="Gene3D" id="2.40.170.20">
    <property type="entry name" value="TonB-dependent receptor, beta-barrel domain"/>
    <property type="match status" value="1"/>
</dbReference>
<organism evidence="16 17">
    <name type="scientific">Paraglaciecola arctica BSs20135</name>
    <dbReference type="NCBI Taxonomy" id="493475"/>
    <lineage>
        <taxon>Bacteria</taxon>
        <taxon>Pseudomonadati</taxon>
        <taxon>Pseudomonadota</taxon>
        <taxon>Gammaproteobacteria</taxon>
        <taxon>Alteromonadales</taxon>
        <taxon>Alteromonadaceae</taxon>
        <taxon>Paraglaciecola</taxon>
    </lineage>
</organism>
<evidence type="ECO:0000256" key="6">
    <source>
        <dbReference type="ARBA" id="ARBA00023004"/>
    </source>
</evidence>
<dbReference type="InterPro" id="IPR039426">
    <property type="entry name" value="TonB-dep_rcpt-like"/>
</dbReference>
<evidence type="ECO:0000313" key="16">
    <source>
        <dbReference type="EMBL" id="GAC21691.1"/>
    </source>
</evidence>
<evidence type="ECO:0000313" key="17">
    <source>
        <dbReference type="Proteomes" id="UP000006327"/>
    </source>
</evidence>
<evidence type="ECO:0000256" key="8">
    <source>
        <dbReference type="ARBA" id="ARBA00023077"/>
    </source>
</evidence>
<keyword evidence="13" id="KW-0732">Signal</keyword>
<evidence type="ECO:0000256" key="10">
    <source>
        <dbReference type="ARBA" id="ARBA00023237"/>
    </source>
</evidence>
<evidence type="ECO:0000256" key="7">
    <source>
        <dbReference type="ARBA" id="ARBA00023065"/>
    </source>
</evidence>
<dbReference type="GO" id="GO:0009279">
    <property type="term" value="C:cell outer membrane"/>
    <property type="evidence" value="ECO:0007669"/>
    <property type="project" value="UniProtKB-SubCell"/>
</dbReference>
<dbReference type="RefSeq" id="WP_007624946.1">
    <property type="nucleotide sequence ID" value="NZ_BAEO01000065.1"/>
</dbReference>
<evidence type="ECO:0000256" key="3">
    <source>
        <dbReference type="ARBA" id="ARBA00022452"/>
    </source>
</evidence>
<dbReference type="InterPro" id="IPR036942">
    <property type="entry name" value="Beta-barrel_TonB_sf"/>
</dbReference>
<protein>
    <recommendedName>
        <fullName evidence="18">TonB-dependent receptor</fullName>
    </recommendedName>
</protein>
<name>K6YCL6_9ALTE</name>
<keyword evidence="5 11" id="KW-0812">Transmembrane</keyword>
<dbReference type="PROSITE" id="PS52016">
    <property type="entry name" value="TONB_DEPENDENT_REC_3"/>
    <property type="match status" value="1"/>
</dbReference>
<feature type="signal peptide" evidence="13">
    <location>
        <begin position="1"/>
        <end position="24"/>
    </location>
</feature>
<dbReference type="SUPFAM" id="SSF56935">
    <property type="entry name" value="Porins"/>
    <property type="match status" value="1"/>
</dbReference>
<evidence type="ECO:0000256" key="1">
    <source>
        <dbReference type="ARBA" id="ARBA00004571"/>
    </source>
</evidence>
<keyword evidence="7" id="KW-0406">Ion transport</keyword>
<evidence type="ECO:0000256" key="9">
    <source>
        <dbReference type="ARBA" id="ARBA00023136"/>
    </source>
</evidence>
<dbReference type="EMBL" id="BAEO01000065">
    <property type="protein sequence ID" value="GAC21691.1"/>
    <property type="molecule type" value="Genomic_DNA"/>
</dbReference>
<feature type="chain" id="PRO_5003897318" description="TonB-dependent receptor" evidence="13">
    <location>
        <begin position="25"/>
        <end position="758"/>
    </location>
</feature>
<comment type="similarity">
    <text evidence="11 12">Belongs to the TonB-dependent receptor family.</text>
</comment>
<keyword evidence="3 11" id="KW-1134">Transmembrane beta strand</keyword>
<feature type="domain" description="TonB-dependent receptor-like beta-barrel" evidence="14">
    <location>
        <begin position="286"/>
        <end position="721"/>
    </location>
</feature>
<comment type="caution">
    <text evidence="16">The sequence shown here is derived from an EMBL/GenBank/DDBJ whole genome shotgun (WGS) entry which is preliminary data.</text>
</comment>
<keyword evidence="4" id="KW-0410">Iron transport</keyword>
<keyword evidence="2 11" id="KW-0813">Transport</keyword>
<dbReference type="Proteomes" id="UP000006327">
    <property type="component" value="Unassembled WGS sequence"/>
</dbReference>
<dbReference type="InterPro" id="IPR012910">
    <property type="entry name" value="Plug_dom"/>
</dbReference>
<keyword evidence="9 11" id="KW-0472">Membrane</keyword>
<dbReference type="InterPro" id="IPR000531">
    <property type="entry name" value="Beta-barrel_TonB"/>
</dbReference>
<evidence type="ECO:0000259" key="14">
    <source>
        <dbReference type="Pfam" id="PF00593"/>
    </source>
</evidence>
<evidence type="ECO:0000256" key="2">
    <source>
        <dbReference type="ARBA" id="ARBA00022448"/>
    </source>
</evidence>